<dbReference type="InterPro" id="IPR043137">
    <property type="entry name" value="GGT_ssub_C"/>
</dbReference>
<name>A0A915E890_9BILA</name>
<dbReference type="AlphaFoldDB" id="A0A915E890"/>
<dbReference type="PRINTS" id="PR01210">
    <property type="entry name" value="GGTRANSPTASE"/>
</dbReference>
<keyword evidence="6" id="KW-1199">Hemostasis impairing toxin</keyword>
<evidence type="ECO:0000313" key="10">
    <source>
        <dbReference type="WBParaSite" id="jg26774"/>
    </source>
</evidence>
<organism evidence="9 10">
    <name type="scientific">Ditylenchus dipsaci</name>
    <dbReference type="NCBI Taxonomy" id="166011"/>
    <lineage>
        <taxon>Eukaryota</taxon>
        <taxon>Metazoa</taxon>
        <taxon>Ecdysozoa</taxon>
        <taxon>Nematoda</taxon>
        <taxon>Chromadorea</taxon>
        <taxon>Rhabditida</taxon>
        <taxon>Tylenchina</taxon>
        <taxon>Tylenchomorpha</taxon>
        <taxon>Sphaerularioidea</taxon>
        <taxon>Anguinidae</taxon>
        <taxon>Anguininae</taxon>
        <taxon>Ditylenchus</taxon>
    </lineage>
</organism>
<feature type="binding site" evidence="8">
    <location>
        <begin position="242"/>
        <end position="244"/>
    </location>
    <ligand>
        <name>L-glutamate</name>
        <dbReference type="ChEBI" id="CHEBI:29985"/>
    </ligand>
</feature>
<keyword evidence="1" id="KW-0645">Protease</keyword>
<dbReference type="PANTHER" id="PTHR11686:SF69">
    <property type="entry name" value="GAMMA-GLUTAMYLTRANSPEPTIDASE 1"/>
    <property type="match status" value="1"/>
</dbReference>
<protein>
    <submittedName>
        <fullName evidence="10">Gamma-glutamyltranspeptidase 1</fullName>
    </submittedName>
</protein>
<dbReference type="WBParaSite" id="jg26774">
    <property type="protein sequence ID" value="jg26774"/>
    <property type="gene ID" value="jg26774"/>
</dbReference>
<feature type="binding site" evidence="8">
    <location>
        <position position="266"/>
    </location>
    <ligand>
        <name>L-glutamate</name>
        <dbReference type="ChEBI" id="CHEBI:29985"/>
    </ligand>
</feature>
<accession>A0A915E890</accession>
<dbReference type="GO" id="GO:0006508">
    <property type="term" value="P:proteolysis"/>
    <property type="evidence" value="ECO:0007669"/>
    <property type="project" value="UniProtKB-KW"/>
</dbReference>
<evidence type="ECO:0000256" key="1">
    <source>
        <dbReference type="ARBA" id="ARBA00022670"/>
    </source>
</evidence>
<feature type="active site" description="Nucleophile" evidence="7">
    <location>
        <position position="224"/>
    </location>
</feature>
<evidence type="ECO:0000256" key="8">
    <source>
        <dbReference type="PIRSR" id="PIRSR600101-2"/>
    </source>
</evidence>
<proteinExistence type="predicted"/>
<evidence type="ECO:0000313" key="9">
    <source>
        <dbReference type="Proteomes" id="UP000887574"/>
    </source>
</evidence>
<keyword evidence="9" id="KW-1185">Reference proteome</keyword>
<keyword evidence="6" id="KW-1202">Platelet aggregation activating toxin</keyword>
<feature type="binding site" evidence="8">
    <location>
        <begin position="294"/>
        <end position="295"/>
    </location>
    <ligand>
        <name>L-glutamate</name>
        <dbReference type="ChEBI" id="CHEBI:29985"/>
    </ligand>
</feature>
<feature type="binding site" evidence="8">
    <location>
        <position position="318"/>
    </location>
    <ligand>
        <name>L-glutamate</name>
        <dbReference type="ChEBI" id="CHEBI:29985"/>
    </ligand>
</feature>
<evidence type="ECO:0000256" key="5">
    <source>
        <dbReference type="ARBA" id="ARBA00023315"/>
    </source>
</evidence>
<dbReference type="InterPro" id="IPR000101">
    <property type="entry name" value="GGT_peptidase"/>
</dbReference>
<dbReference type="Proteomes" id="UP000887574">
    <property type="component" value="Unplaced"/>
</dbReference>
<keyword evidence="2" id="KW-0808">Transferase</keyword>
<keyword evidence="4" id="KW-0325">Glycoprotein</keyword>
<evidence type="ECO:0000256" key="4">
    <source>
        <dbReference type="ARBA" id="ARBA00023180"/>
    </source>
</evidence>
<dbReference type="InterPro" id="IPR043138">
    <property type="entry name" value="GGT_lsub"/>
</dbReference>
<reference evidence="10" key="1">
    <citation type="submission" date="2022-11" db="UniProtKB">
        <authorList>
            <consortium name="WormBaseParasite"/>
        </authorList>
    </citation>
    <scope>IDENTIFICATION</scope>
</reference>
<dbReference type="PANTHER" id="PTHR11686">
    <property type="entry name" value="GAMMA GLUTAMYL TRANSPEPTIDASE"/>
    <property type="match status" value="1"/>
</dbReference>
<dbReference type="FunFam" id="3.60.20.40:FF:000001">
    <property type="entry name" value="Gamma-glutamyltranspeptidase 1"/>
    <property type="match status" value="1"/>
</dbReference>
<dbReference type="Gene3D" id="1.10.246.130">
    <property type="match status" value="1"/>
</dbReference>
<dbReference type="GO" id="GO:0006751">
    <property type="term" value="P:glutathione catabolic process"/>
    <property type="evidence" value="ECO:0007669"/>
    <property type="project" value="InterPro"/>
</dbReference>
<evidence type="ECO:0000256" key="6">
    <source>
        <dbReference type="ARBA" id="ARBA00084097"/>
    </source>
</evidence>
<dbReference type="Pfam" id="PF01019">
    <property type="entry name" value="G_glu_transpept"/>
    <property type="match status" value="1"/>
</dbReference>
<dbReference type="FunFam" id="1.10.246.130:FF:000005">
    <property type="entry name" value="Gamma-glutamyltranspeptidase 1, putative"/>
    <property type="match status" value="1"/>
</dbReference>
<dbReference type="GO" id="GO:0036374">
    <property type="term" value="F:glutathione hydrolase activity"/>
    <property type="evidence" value="ECO:0007669"/>
    <property type="project" value="InterPro"/>
</dbReference>
<evidence type="ECO:0000256" key="7">
    <source>
        <dbReference type="PIRSR" id="PIRSR600101-1"/>
    </source>
</evidence>
<dbReference type="SUPFAM" id="SSF56235">
    <property type="entry name" value="N-terminal nucleophile aminohydrolases (Ntn hydrolases)"/>
    <property type="match status" value="1"/>
</dbReference>
<evidence type="ECO:0000256" key="2">
    <source>
        <dbReference type="ARBA" id="ARBA00022679"/>
    </source>
</evidence>
<keyword evidence="5" id="KW-0012">Acyltransferase</keyword>
<evidence type="ECO:0000256" key="3">
    <source>
        <dbReference type="ARBA" id="ARBA00022801"/>
    </source>
</evidence>
<keyword evidence="6" id="KW-0800">Toxin</keyword>
<sequence length="386" mass="42921">MQEGYPTSHAMAIGLRQNEAAILKEKTMSKHFVNPETGHIYKLGEQIKTRENFIETLKILSKSKDPVKEFYQGQLTKNMVDEFKQYGGLLTLEDFGEYKAKVRSDVEVIYTRLANGRILCGPPPPSGSAVTQAILNILDQIPLNMSTFDGNVNLFHNFIEASKFAYAARSDLGDMDYIANASQIAKNITSRLWADEIRSKMTALTHPDGYYGGNFQAAPEDHGTTHISVIDKFGNAVSVTSTINLILGALVMSESTGILWNDEMDDFSSPGHPNYFDYPPSPANFIRPGKRPLSSMSPLVIYNSHNDKEVLAIGAAGGSQIISSVAGAALHNLWLNKNVKEAIDFPRLHNQLKPNSTEYEPNWPKRYLKALRQRVTPSNQSQKLLQ</sequence>
<keyword evidence="3" id="KW-0378">Hydrolase</keyword>
<dbReference type="GO" id="GO:0005886">
    <property type="term" value="C:plasma membrane"/>
    <property type="evidence" value="ECO:0007669"/>
    <property type="project" value="TreeGrafter"/>
</dbReference>
<dbReference type="Gene3D" id="3.60.20.40">
    <property type="match status" value="1"/>
</dbReference>
<dbReference type="InterPro" id="IPR029055">
    <property type="entry name" value="Ntn_hydrolases_N"/>
</dbReference>
<dbReference type="GO" id="GO:0016746">
    <property type="term" value="F:acyltransferase activity"/>
    <property type="evidence" value="ECO:0007669"/>
    <property type="project" value="UniProtKB-KW"/>
</dbReference>